<feature type="compositionally biased region" description="Polar residues" evidence="1">
    <location>
        <begin position="8"/>
        <end position="18"/>
    </location>
</feature>
<gene>
    <name evidence="2" type="ORF">B9X95_02925</name>
</gene>
<dbReference type="AlphaFoldDB" id="A0A241ZI03"/>
<protein>
    <submittedName>
        <fullName evidence="2">Uncharacterized protein</fullName>
    </submittedName>
</protein>
<feature type="region of interest" description="Disordered" evidence="1">
    <location>
        <begin position="1"/>
        <end position="67"/>
    </location>
</feature>
<feature type="compositionally biased region" description="Polar residues" evidence="1">
    <location>
        <begin position="45"/>
        <end position="67"/>
    </location>
</feature>
<feature type="compositionally biased region" description="Low complexity" evidence="1">
    <location>
        <begin position="28"/>
        <end position="44"/>
    </location>
</feature>
<comment type="caution">
    <text evidence="2">The sequence shown here is derived from an EMBL/GenBank/DDBJ whole genome shotgun (WGS) entry which is preliminary data.</text>
</comment>
<dbReference type="EMBL" id="NGEL01000025">
    <property type="protein sequence ID" value="OTM93009.1"/>
    <property type="molecule type" value="Genomic_DNA"/>
</dbReference>
<evidence type="ECO:0000313" key="3">
    <source>
        <dbReference type="Proteomes" id="UP000194699"/>
    </source>
</evidence>
<evidence type="ECO:0000313" key="2">
    <source>
        <dbReference type="EMBL" id="OTM93009.1"/>
    </source>
</evidence>
<evidence type="ECO:0000256" key="1">
    <source>
        <dbReference type="SAM" id="MobiDB-lite"/>
    </source>
</evidence>
<reference evidence="2 3" key="1">
    <citation type="submission" date="2017-05" db="EMBL/GenBank/DDBJ databases">
        <authorList>
            <person name="Song R."/>
            <person name="Chenine A.L."/>
            <person name="Ruprecht R.M."/>
        </authorList>
    </citation>
    <scope>NUCLEOTIDE SEQUENCE [LARGE SCALE GENOMIC DNA]</scope>
    <source>
        <strain evidence="2 3">PR350</strain>
    </source>
</reference>
<proteinExistence type="predicted"/>
<name>A0A241ZI03_ACIBA</name>
<accession>A0A241ZI03</accession>
<dbReference type="Proteomes" id="UP000194699">
    <property type="component" value="Unassembled WGS sequence"/>
</dbReference>
<sequence>MEIVMSKNGKQTSKNVGSLASEVLRDPSSSAIQKQLAASALSQANSDKQTGSTMETKASNVLQSDKYSDTTKTLAASVLAQSNKER</sequence>
<organism evidence="2 3">
    <name type="scientific">Acinetobacter baumannii</name>
    <dbReference type="NCBI Taxonomy" id="470"/>
    <lineage>
        <taxon>Bacteria</taxon>
        <taxon>Pseudomonadati</taxon>
        <taxon>Pseudomonadota</taxon>
        <taxon>Gammaproteobacteria</taxon>
        <taxon>Moraxellales</taxon>
        <taxon>Moraxellaceae</taxon>
        <taxon>Acinetobacter</taxon>
        <taxon>Acinetobacter calcoaceticus/baumannii complex</taxon>
    </lineage>
</organism>